<gene>
    <name evidence="9" type="ORF">ACG04R_14155</name>
</gene>
<evidence type="ECO:0000256" key="4">
    <source>
        <dbReference type="ARBA" id="ARBA00022692"/>
    </source>
</evidence>
<feature type="transmembrane region" description="Helical" evidence="7">
    <location>
        <begin position="55"/>
        <end position="72"/>
    </location>
</feature>
<dbReference type="SUPFAM" id="SSF103473">
    <property type="entry name" value="MFS general substrate transporter"/>
    <property type="match status" value="1"/>
</dbReference>
<dbReference type="EMBL" id="JBIGIC010000006">
    <property type="protein sequence ID" value="MFG6487823.1"/>
    <property type="molecule type" value="Genomic_DNA"/>
</dbReference>
<dbReference type="PROSITE" id="PS50850">
    <property type="entry name" value="MFS"/>
    <property type="match status" value="1"/>
</dbReference>
<feature type="domain" description="Major facilitator superfamily (MFS) profile" evidence="8">
    <location>
        <begin position="17"/>
        <end position="438"/>
    </location>
</feature>
<feature type="transmembrane region" description="Helical" evidence="7">
    <location>
        <begin position="227"/>
        <end position="244"/>
    </location>
</feature>
<feature type="transmembrane region" description="Helical" evidence="7">
    <location>
        <begin position="388"/>
        <end position="410"/>
    </location>
</feature>
<comment type="caution">
    <text evidence="9">The sequence shown here is derived from an EMBL/GenBank/DDBJ whole genome shotgun (WGS) entry which is preliminary data.</text>
</comment>
<feature type="transmembrane region" description="Helical" evidence="7">
    <location>
        <begin position="416"/>
        <end position="434"/>
    </location>
</feature>
<reference evidence="9 10" key="1">
    <citation type="submission" date="2024-08" db="EMBL/GenBank/DDBJ databases">
        <authorList>
            <person name="Lu H."/>
        </authorList>
    </citation>
    <scope>NUCLEOTIDE SEQUENCE [LARGE SCALE GENOMIC DNA]</scope>
    <source>
        <strain evidence="9 10">BYS78W</strain>
    </source>
</reference>
<evidence type="ECO:0000256" key="7">
    <source>
        <dbReference type="SAM" id="Phobius"/>
    </source>
</evidence>
<dbReference type="InterPro" id="IPR036259">
    <property type="entry name" value="MFS_trans_sf"/>
</dbReference>
<keyword evidence="6 7" id="KW-0472">Membrane</keyword>
<name>A0ABW7HD41_9BURK</name>
<evidence type="ECO:0000313" key="10">
    <source>
        <dbReference type="Proteomes" id="UP001606134"/>
    </source>
</evidence>
<accession>A0ABW7HD41</accession>
<feature type="transmembrane region" description="Helical" evidence="7">
    <location>
        <begin position="292"/>
        <end position="315"/>
    </location>
</feature>
<feature type="transmembrane region" description="Helical" evidence="7">
    <location>
        <begin position="84"/>
        <end position="109"/>
    </location>
</feature>
<evidence type="ECO:0000256" key="5">
    <source>
        <dbReference type="ARBA" id="ARBA00022989"/>
    </source>
</evidence>
<keyword evidence="4 7" id="KW-0812">Transmembrane</keyword>
<feature type="transmembrane region" description="Helical" evidence="7">
    <location>
        <begin position="171"/>
        <end position="191"/>
    </location>
</feature>
<evidence type="ECO:0000259" key="8">
    <source>
        <dbReference type="PROSITE" id="PS50850"/>
    </source>
</evidence>
<feature type="transmembrane region" description="Helical" evidence="7">
    <location>
        <begin position="145"/>
        <end position="165"/>
    </location>
</feature>
<dbReference type="PRINTS" id="PR01036">
    <property type="entry name" value="TCRTETB"/>
</dbReference>
<proteinExistence type="predicted"/>
<evidence type="ECO:0000313" key="9">
    <source>
        <dbReference type="EMBL" id="MFG6487823.1"/>
    </source>
</evidence>
<keyword evidence="10" id="KW-1185">Reference proteome</keyword>
<dbReference type="InterPro" id="IPR011701">
    <property type="entry name" value="MFS"/>
</dbReference>
<organism evidence="9 10">
    <name type="scientific">Pelomonas candidula</name>
    <dbReference type="NCBI Taxonomy" id="3299025"/>
    <lineage>
        <taxon>Bacteria</taxon>
        <taxon>Pseudomonadati</taxon>
        <taxon>Pseudomonadota</taxon>
        <taxon>Betaproteobacteria</taxon>
        <taxon>Burkholderiales</taxon>
        <taxon>Sphaerotilaceae</taxon>
        <taxon>Roseateles</taxon>
    </lineage>
</organism>
<comment type="subcellular location">
    <subcellularLocation>
        <location evidence="1">Cell membrane</location>
        <topology evidence="1">Multi-pass membrane protein</topology>
    </subcellularLocation>
</comment>
<protein>
    <submittedName>
        <fullName evidence="9">MFS transporter</fullName>
    </submittedName>
</protein>
<keyword evidence="3" id="KW-1003">Cell membrane</keyword>
<evidence type="ECO:0000256" key="3">
    <source>
        <dbReference type="ARBA" id="ARBA00022475"/>
    </source>
</evidence>
<dbReference type="PANTHER" id="PTHR42718">
    <property type="entry name" value="MAJOR FACILITATOR SUPERFAMILY MULTIDRUG TRANSPORTER MFSC"/>
    <property type="match status" value="1"/>
</dbReference>
<feature type="transmembrane region" description="Helical" evidence="7">
    <location>
        <begin position="265"/>
        <end position="286"/>
    </location>
</feature>
<feature type="transmembrane region" description="Helical" evidence="7">
    <location>
        <begin position="203"/>
        <end position="221"/>
    </location>
</feature>
<dbReference type="Gene3D" id="1.20.1720.10">
    <property type="entry name" value="Multidrug resistance protein D"/>
    <property type="match status" value="1"/>
</dbReference>
<dbReference type="PANTHER" id="PTHR42718:SF46">
    <property type="entry name" value="BLR6921 PROTEIN"/>
    <property type="match status" value="1"/>
</dbReference>
<dbReference type="Pfam" id="PF07690">
    <property type="entry name" value="MFS_1"/>
    <property type="match status" value="1"/>
</dbReference>
<keyword evidence="5 7" id="KW-1133">Transmembrane helix</keyword>
<evidence type="ECO:0000256" key="1">
    <source>
        <dbReference type="ARBA" id="ARBA00004651"/>
    </source>
</evidence>
<feature type="transmembrane region" description="Helical" evidence="7">
    <location>
        <begin position="327"/>
        <end position="345"/>
    </location>
</feature>
<evidence type="ECO:0000256" key="2">
    <source>
        <dbReference type="ARBA" id="ARBA00022448"/>
    </source>
</evidence>
<dbReference type="InterPro" id="IPR020846">
    <property type="entry name" value="MFS_dom"/>
</dbReference>
<sequence>MTTTTLAPSIATSATGVLASLALATLLPSLAVSSANVALPTVATALHARFADVQWVTLAYLLATTTLIVGAGRLGDLIGRRRVLLGGIALFVAASAGGALAPGVGWLIATRAVQGAGAAAMLALTMAFVGSALPRSRAGSAMGLLGTMSAVGTALGPSLGGALIATLGWPAIFAVNVPLGALAFVMAWRCLPADRATRGTASFDLPGMAWLALTLAALALAMTRQPALLAVAALGLTGFVWTEKHAASPLVPLDRLSAPALGGGLAMNALVSAVMIATLVIAPFHLGGTLGLGAAAVGALMSVGPVVSALSGVPAGRLVDRFGTRNTTLLGLSAMAAGCVLIVVLPASLGAVAYVGPLVVVTPGYALFQAANNAAVMADVATQQRGVVSGLLTLSRNLGLIAGASALAAAYGWAGLRPGFAIAVAMLVVAVGLAKRAK</sequence>
<dbReference type="CDD" id="cd17321">
    <property type="entry name" value="MFS_MMR_MDR_like"/>
    <property type="match status" value="1"/>
</dbReference>
<feature type="transmembrane region" description="Helical" evidence="7">
    <location>
        <begin position="115"/>
        <end position="133"/>
    </location>
</feature>
<feature type="transmembrane region" description="Helical" evidence="7">
    <location>
        <begin position="351"/>
        <end position="368"/>
    </location>
</feature>
<dbReference type="Gene3D" id="1.20.1250.20">
    <property type="entry name" value="MFS general substrate transporter like domains"/>
    <property type="match status" value="1"/>
</dbReference>
<dbReference type="RefSeq" id="WP_394411455.1">
    <property type="nucleotide sequence ID" value="NZ_JBIGIC010000006.1"/>
</dbReference>
<dbReference type="Proteomes" id="UP001606134">
    <property type="component" value="Unassembled WGS sequence"/>
</dbReference>
<keyword evidence="2" id="KW-0813">Transport</keyword>
<evidence type="ECO:0000256" key="6">
    <source>
        <dbReference type="ARBA" id="ARBA00023136"/>
    </source>
</evidence>